<dbReference type="Pfam" id="PF21582">
    <property type="entry name" value="CBM30"/>
    <property type="match status" value="1"/>
</dbReference>
<comment type="caution">
    <text evidence="3">The sequence shown here is derived from an EMBL/GenBank/DDBJ whole genome shotgun (WGS) entry which is preliminary data.</text>
</comment>
<keyword evidence="1" id="KW-0732">Signal</keyword>
<feature type="chain" id="PRO_5017360133" description="Carbohydrate binding domain-containing protein" evidence="1">
    <location>
        <begin position="23"/>
        <end position="207"/>
    </location>
</feature>
<evidence type="ECO:0000256" key="1">
    <source>
        <dbReference type="SAM" id="SignalP"/>
    </source>
</evidence>
<feature type="domain" description="Carbohydrate binding" evidence="2">
    <location>
        <begin position="112"/>
        <end position="174"/>
    </location>
</feature>
<dbReference type="SUPFAM" id="SSF49785">
    <property type="entry name" value="Galactose-binding domain-like"/>
    <property type="match status" value="1"/>
</dbReference>
<protein>
    <recommendedName>
        <fullName evidence="2">Carbohydrate binding domain-containing protein</fullName>
    </recommendedName>
</protein>
<dbReference type="AlphaFoldDB" id="A0A3A4R4E9"/>
<sequence length="207" mass="22948">MKRTLGFAVFAALCISSAAVYAQEGGAAPQLIDNFEKQGNTFGGRSSTYMKQPSGIVALRTDKVFYGDSGRSLALRYKKAAEGGPYGKGGWCGYYTVIKRGPRQYFDASGYKYLTFWIKGEKGGENFKIGVADETWDQREDSMKSEDIGVYLEAQKITTEWQKAKIPLEDFWVDTSKLASIAVCFESECFPEGGGQGDIYIDDLQFE</sequence>
<dbReference type="InterPro" id="IPR008979">
    <property type="entry name" value="Galactose-bd-like_sf"/>
</dbReference>
<evidence type="ECO:0000313" key="4">
    <source>
        <dbReference type="Proteomes" id="UP000266426"/>
    </source>
</evidence>
<dbReference type="Gene3D" id="2.60.120.430">
    <property type="entry name" value="Galactose-binding lectin"/>
    <property type="match status" value="1"/>
</dbReference>
<proteinExistence type="predicted"/>
<evidence type="ECO:0000259" key="2">
    <source>
        <dbReference type="Pfam" id="PF21582"/>
    </source>
</evidence>
<dbReference type="Proteomes" id="UP000266426">
    <property type="component" value="Unassembled WGS sequence"/>
</dbReference>
<gene>
    <name evidence="3" type="ORF">C4541_02995</name>
</gene>
<reference evidence="3 4" key="1">
    <citation type="journal article" date="2017" name="ISME J.">
        <title>Energy and carbon metabolisms in a deep terrestrial subsurface fluid microbial community.</title>
        <authorList>
            <person name="Momper L."/>
            <person name="Jungbluth S.P."/>
            <person name="Lee M.D."/>
            <person name="Amend J.P."/>
        </authorList>
    </citation>
    <scope>NUCLEOTIDE SEQUENCE [LARGE SCALE GENOMIC DNA]</scope>
    <source>
        <strain evidence="3">SURF_26</strain>
    </source>
</reference>
<name>A0A3A4R4E9_9BACT</name>
<accession>A0A3A4R4E9</accession>
<dbReference type="InterPro" id="IPR048758">
    <property type="entry name" value="CBM30"/>
</dbReference>
<feature type="signal peptide" evidence="1">
    <location>
        <begin position="1"/>
        <end position="22"/>
    </location>
</feature>
<organism evidence="3 4">
    <name type="scientific">Candidatus Auribacter fodinae</name>
    <dbReference type="NCBI Taxonomy" id="2093366"/>
    <lineage>
        <taxon>Bacteria</taxon>
        <taxon>Pseudomonadati</taxon>
        <taxon>Candidatus Auribacterota</taxon>
        <taxon>Candidatus Auribacteria</taxon>
        <taxon>Candidatus Auribacterales</taxon>
        <taxon>Candidatus Auribacteraceae</taxon>
        <taxon>Candidatus Auribacter</taxon>
    </lineage>
</organism>
<dbReference type="EMBL" id="QZJZ01000018">
    <property type="protein sequence ID" value="RJP60980.1"/>
    <property type="molecule type" value="Genomic_DNA"/>
</dbReference>
<evidence type="ECO:0000313" key="3">
    <source>
        <dbReference type="EMBL" id="RJP60980.1"/>
    </source>
</evidence>